<proteinExistence type="predicted"/>
<sequence length="135" mass="15477">MDVDSSPSARPSAPTDAPNPTKPQIALVPSTKGHRPWKKPKTRRASAQRRTASLKISLEMKNKRRQDRAALLRIVKAAKEADANSKQAERKRRADKRKLKEENERRSTQKVVITNPKKLARMSKKQYLKYVHQSK</sequence>
<dbReference type="AlphaFoldDB" id="R7Q5J3"/>
<evidence type="ECO:0000256" key="8">
    <source>
        <dbReference type="ARBA" id="ARBA00023242"/>
    </source>
</evidence>
<keyword evidence="12" id="KW-1185">Reference proteome</keyword>
<dbReference type="Proteomes" id="UP000012073">
    <property type="component" value="Unassembled WGS sequence"/>
</dbReference>
<evidence type="ECO:0000313" key="11">
    <source>
        <dbReference type="EMBL" id="CDF33289.1"/>
    </source>
</evidence>
<dbReference type="Gramene" id="CDF33289">
    <property type="protein sequence ID" value="CDF33289"/>
    <property type="gene ID" value="CHC_T00002069001"/>
</dbReference>
<feature type="region of interest" description="Disordered" evidence="10">
    <location>
        <begin position="79"/>
        <end position="111"/>
    </location>
</feature>
<dbReference type="EMBL" id="HG001639">
    <property type="protein sequence ID" value="CDF33289.1"/>
    <property type="molecule type" value="Genomic_DNA"/>
</dbReference>
<evidence type="ECO:0000256" key="3">
    <source>
        <dbReference type="ARBA" id="ARBA00016738"/>
    </source>
</evidence>
<dbReference type="PANTHER" id="PTHR13557">
    <property type="entry name" value="COILED-COIL DOMAIN-CONTAINING PROTEIN 86"/>
    <property type="match status" value="1"/>
</dbReference>
<accession>R7Q5J3</accession>
<dbReference type="RefSeq" id="XP_005713092.1">
    <property type="nucleotide sequence ID" value="XM_005713035.1"/>
</dbReference>
<organism evidence="11 12">
    <name type="scientific">Chondrus crispus</name>
    <name type="common">Carrageen Irish moss</name>
    <name type="synonym">Polymorpha crispa</name>
    <dbReference type="NCBI Taxonomy" id="2769"/>
    <lineage>
        <taxon>Eukaryota</taxon>
        <taxon>Rhodophyta</taxon>
        <taxon>Florideophyceae</taxon>
        <taxon>Rhodymeniophycidae</taxon>
        <taxon>Gigartinales</taxon>
        <taxon>Gigartinaceae</taxon>
        <taxon>Chondrus</taxon>
    </lineage>
</organism>
<protein>
    <recommendedName>
        <fullName evidence="3">Coiled-coil domain-containing protein 86</fullName>
    </recommendedName>
</protein>
<keyword evidence="8" id="KW-0539">Nucleus</keyword>
<reference evidence="12" key="1">
    <citation type="journal article" date="2013" name="Proc. Natl. Acad. Sci. U.S.A.">
        <title>Genome structure and metabolic features in the red seaweed Chondrus crispus shed light on evolution of the Archaeplastida.</title>
        <authorList>
            <person name="Collen J."/>
            <person name="Porcel B."/>
            <person name="Carre W."/>
            <person name="Ball S.G."/>
            <person name="Chaparro C."/>
            <person name="Tonon T."/>
            <person name="Barbeyron T."/>
            <person name="Michel G."/>
            <person name="Noel B."/>
            <person name="Valentin K."/>
            <person name="Elias M."/>
            <person name="Artiguenave F."/>
            <person name="Arun A."/>
            <person name="Aury J.M."/>
            <person name="Barbosa-Neto J.F."/>
            <person name="Bothwell J.H."/>
            <person name="Bouget F.Y."/>
            <person name="Brillet L."/>
            <person name="Cabello-Hurtado F."/>
            <person name="Capella-Gutierrez S."/>
            <person name="Charrier B."/>
            <person name="Cladiere L."/>
            <person name="Cock J.M."/>
            <person name="Coelho S.M."/>
            <person name="Colleoni C."/>
            <person name="Czjzek M."/>
            <person name="Da Silva C."/>
            <person name="Delage L."/>
            <person name="Denoeud F."/>
            <person name="Deschamps P."/>
            <person name="Dittami S.M."/>
            <person name="Gabaldon T."/>
            <person name="Gachon C.M."/>
            <person name="Groisillier A."/>
            <person name="Herve C."/>
            <person name="Jabbari K."/>
            <person name="Katinka M."/>
            <person name="Kloareg B."/>
            <person name="Kowalczyk N."/>
            <person name="Labadie K."/>
            <person name="Leblanc C."/>
            <person name="Lopez P.J."/>
            <person name="McLachlan D.H."/>
            <person name="Meslet-Cladiere L."/>
            <person name="Moustafa A."/>
            <person name="Nehr Z."/>
            <person name="Nyvall Collen P."/>
            <person name="Panaud O."/>
            <person name="Partensky F."/>
            <person name="Poulain J."/>
            <person name="Rensing S.A."/>
            <person name="Rousvoal S."/>
            <person name="Samson G."/>
            <person name="Symeonidi A."/>
            <person name="Weissenbach J."/>
            <person name="Zambounis A."/>
            <person name="Wincker P."/>
            <person name="Boyen C."/>
        </authorList>
    </citation>
    <scope>NUCLEOTIDE SEQUENCE [LARGE SCALE GENOMIC DNA]</scope>
    <source>
        <strain evidence="12">cv. Stackhouse</strain>
    </source>
</reference>
<feature type="compositionally biased region" description="Basic residues" evidence="10">
    <location>
        <begin position="32"/>
        <end position="47"/>
    </location>
</feature>
<evidence type="ECO:0000256" key="6">
    <source>
        <dbReference type="ARBA" id="ARBA00022934"/>
    </source>
</evidence>
<evidence type="ECO:0000256" key="2">
    <source>
        <dbReference type="ARBA" id="ARBA00004604"/>
    </source>
</evidence>
<evidence type="ECO:0000256" key="10">
    <source>
        <dbReference type="SAM" id="MobiDB-lite"/>
    </source>
</evidence>
<feature type="compositionally biased region" description="Basic and acidic residues" evidence="10">
    <location>
        <begin position="98"/>
        <end position="107"/>
    </location>
</feature>
<dbReference type="KEGG" id="ccp:CHC_T00002069001"/>
<comment type="subcellular location">
    <subcellularLocation>
        <location evidence="1">Chromosome</location>
    </subcellularLocation>
    <subcellularLocation>
        <location evidence="2">Nucleus</location>
        <location evidence="2">Nucleolus</location>
    </subcellularLocation>
</comment>
<dbReference type="InterPro" id="IPR026570">
    <property type="entry name" value="CCDC86"/>
</dbReference>
<name>R7Q5J3_CHOCR</name>
<dbReference type="GeneID" id="17320805"/>
<keyword evidence="7" id="KW-0175">Coiled coil</keyword>
<evidence type="ECO:0000256" key="7">
    <source>
        <dbReference type="ARBA" id="ARBA00023054"/>
    </source>
</evidence>
<evidence type="ECO:0000313" key="12">
    <source>
        <dbReference type="Proteomes" id="UP000012073"/>
    </source>
</evidence>
<evidence type="ECO:0000256" key="4">
    <source>
        <dbReference type="ARBA" id="ARBA00022454"/>
    </source>
</evidence>
<feature type="region of interest" description="Disordered" evidence="10">
    <location>
        <begin position="1"/>
        <end position="65"/>
    </location>
</feature>
<keyword evidence="6" id="KW-0164">Citrullination</keyword>
<dbReference type="GO" id="GO:0005730">
    <property type="term" value="C:nucleolus"/>
    <property type="evidence" value="ECO:0007669"/>
    <property type="project" value="UniProtKB-SubCell"/>
</dbReference>
<keyword evidence="4" id="KW-0158">Chromosome</keyword>
<dbReference type="PANTHER" id="PTHR13557:SF1">
    <property type="entry name" value="COILED-COIL DOMAIN-CONTAINING PROTEIN 86"/>
    <property type="match status" value="1"/>
</dbReference>
<dbReference type="GO" id="GO:0005694">
    <property type="term" value="C:chromosome"/>
    <property type="evidence" value="ECO:0007669"/>
    <property type="project" value="UniProtKB-SubCell"/>
</dbReference>
<keyword evidence="5" id="KW-0597">Phosphoprotein</keyword>
<evidence type="ECO:0000256" key="9">
    <source>
        <dbReference type="ARBA" id="ARBA00093307"/>
    </source>
</evidence>
<evidence type="ECO:0000256" key="5">
    <source>
        <dbReference type="ARBA" id="ARBA00022553"/>
    </source>
</evidence>
<dbReference type="OrthoDB" id="10571164at2759"/>
<gene>
    <name evidence="11" type="ORF">CHC_T00002069001</name>
</gene>
<comment type="function">
    <text evidence="9">Required for proper chromosome segregation during mitosis and error-free mitotic progression.</text>
</comment>
<evidence type="ECO:0000256" key="1">
    <source>
        <dbReference type="ARBA" id="ARBA00004286"/>
    </source>
</evidence>